<comment type="caution">
    <text evidence="1">The sequence shown here is derived from an EMBL/GenBank/DDBJ whole genome shotgun (WGS) entry which is preliminary data.</text>
</comment>
<accession>A0A0W8FU73</accession>
<dbReference type="EMBL" id="LNQE01000886">
    <property type="protein sequence ID" value="KUG23811.1"/>
    <property type="molecule type" value="Genomic_DNA"/>
</dbReference>
<evidence type="ECO:0000313" key="1">
    <source>
        <dbReference type="EMBL" id="KUG23811.1"/>
    </source>
</evidence>
<reference evidence="1" key="1">
    <citation type="journal article" date="2015" name="Proc. Natl. Acad. Sci. U.S.A.">
        <title>Networks of energetic and metabolic interactions define dynamics in microbial communities.</title>
        <authorList>
            <person name="Embree M."/>
            <person name="Liu J.K."/>
            <person name="Al-Bassam M.M."/>
            <person name="Zengler K."/>
        </authorList>
    </citation>
    <scope>NUCLEOTIDE SEQUENCE</scope>
</reference>
<name>A0A0W8FU73_9ZZZZ</name>
<organism evidence="1">
    <name type="scientific">hydrocarbon metagenome</name>
    <dbReference type="NCBI Taxonomy" id="938273"/>
    <lineage>
        <taxon>unclassified sequences</taxon>
        <taxon>metagenomes</taxon>
        <taxon>ecological metagenomes</taxon>
    </lineage>
</organism>
<dbReference type="AlphaFoldDB" id="A0A0W8FU73"/>
<gene>
    <name evidence="1" type="ORF">ASZ90_006407</name>
</gene>
<sequence length="534" mass="61167">MTVTSSAIFDYLRAQNKFFIERNEIASYDFSVLRKNLRLIIKNLHECDAYATEISNTLRTKLSEWLTVPVPFDDEMVKAIACLGSQNAVANKWGCDIGVAYEAALIAANELCQNENPMRYEIRSEIENLKAQGKRFKIFCHRLARPYFLSIDETIDPDLFIHSSKDYRRVTPFDVLIKVGPLRSRGWGGSPDALLTAPRFSTLAHFIWSGCTDEQGFGLDPASGTVNIEVETPHSLTSSMNATSRGISWASNTKKIGSNADENGLPLFDEDEFQMFQSMVRTYENRPAILFQLDDQHGILYPQRMQLLSFEPFASNNEQIGHRLPGETLTEGVFLIFPILGDVDLPELHAKDGTLSPIWKQRLITECKRDKNRLCEKLFDSGIELLSLHSRVNDWCKAATTVIPAPQKAEHFRILIDVLGVYFEQRSDEQKQRLQWWQYAWKEIQHSRGEAISEGRFGQEIIEEKIDTVLHELRTVIESKCKCENNFYIEIPSNEELEGRLLFYKIISVEDGFLAPDMAIKKICDLGEFEQWRV</sequence>
<proteinExistence type="predicted"/>
<protein>
    <submittedName>
        <fullName evidence="1">Uncharacterized protein</fullName>
    </submittedName>
</protein>